<feature type="signal peptide" evidence="2">
    <location>
        <begin position="1"/>
        <end position="17"/>
    </location>
</feature>
<dbReference type="Proteomes" id="UP001549921">
    <property type="component" value="Unassembled WGS sequence"/>
</dbReference>
<keyword evidence="1" id="KW-0325">Glycoprotein</keyword>
<accession>A0ABD0TL00</accession>
<feature type="chain" id="PRO_5044780728" description="Carboxylesterase type B domain-containing protein" evidence="2">
    <location>
        <begin position="18"/>
        <end position="555"/>
    </location>
</feature>
<evidence type="ECO:0000313" key="5">
    <source>
        <dbReference type="Proteomes" id="UP001549921"/>
    </source>
</evidence>
<dbReference type="InterPro" id="IPR029058">
    <property type="entry name" value="AB_hydrolase_fold"/>
</dbReference>
<dbReference type="InterPro" id="IPR002018">
    <property type="entry name" value="CarbesteraseB"/>
</dbReference>
<evidence type="ECO:0000259" key="3">
    <source>
        <dbReference type="Pfam" id="PF00135"/>
    </source>
</evidence>
<name>A0ABD0TL00_LOXSC</name>
<dbReference type="InterPro" id="IPR050309">
    <property type="entry name" value="Type-B_Carboxylest/Lipase"/>
</dbReference>
<proteinExistence type="predicted"/>
<gene>
    <name evidence="4" type="ORF">ABMA28_011884</name>
</gene>
<dbReference type="Gene3D" id="3.40.50.1820">
    <property type="entry name" value="alpha/beta hydrolase"/>
    <property type="match status" value="1"/>
</dbReference>
<dbReference type="PANTHER" id="PTHR11559">
    <property type="entry name" value="CARBOXYLESTERASE"/>
    <property type="match status" value="1"/>
</dbReference>
<keyword evidence="2" id="KW-0732">Signal</keyword>
<dbReference type="AlphaFoldDB" id="A0ABD0TL00"/>
<sequence length="555" mass="61491">MWSGLVVCLSLCLGVLGEGREEKLVRTHQGPVKGYKEPGDSVFEFHGIPYATAPTGDYKFQAPLHAPAWLSVLEAVDKSTICPQALIYNLTVEGGVQQENCLVASVYVPDTDQKRLPVVVYVHGGAYQVGFSNLQAPKNLARSKTVIAVTINYRLGIHGFLCLGTERAPGNAGMKDLVAGLKWVKRHISSYGGNPDDVTIAGYSAGASAVDLLMISPAAKGLFNKVIPESGSNIASWSIQIDPLEKAKKFAKSQGFENVDDVYALEEFYTSASYDVLTSDSFWDTTNFHFEFSPCIERNTEDAFLTESPYTILKNGKYKKVPMLYGFADMEGLIRIDKFDAWKDKMNANFSAFLPVDLQFENDDERDAVIQKVKEFYFNNKPVSKENVVGYVDFMSDLLFVYSMMRAANLHVNAGHDKIFLYEYNYVEGSTPIIPQSKEVRGADHCAQTFAVLDGASMYSDDESNISEEFKDVKKVMREIWINFITTGSPVPEGSSLPAWPPVGAGGAPHMSLGRTLELRGALAEKQVRFWDSIYAKHYREPQPPPAPPARHSEL</sequence>
<evidence type="ECO:0000256" key="1">
    <source>
        <dbReference type="ARBA" id="ARBA00023180"/>
    </source>
</evidence>
<feature type="domain" description="Carboxylesterase type B" evidence="3">
    <location>
        <begin position="22"/>
        <end position="531"/>
    </location>
</feature>
<dbReference type="Pfam" id="PF00135">
    <property type="entry name" value="COesterase"/>
    <property type="match status" value="1"/>
</dbReference>
<dbReference type="EMBL" id="JBEDNZ010000003">
    <property type="protein sequence ID" value="KAL0849964.1"/>
    <property type="molecule type" value="Genomic_DNA"/>
</dbReference>
<comment type="caution">
    <text evidence="4">The sequence shown here is derived from an EMBL/GenBank/DDBJ whole genome shotgun (WGS) entry which is preliminary data.</text>
</comment>
<evidence type="ECO:0000256" key="2">
    <source>
        <dbReference type="SAM" id="SignalP"/>
    </source>
</evidence>
<dbReference type="SUPFAM" id="SSF53474">
    <property type="entry name" value="alpha/beta-Hydrolases"/>
    <property type="match status" value="1"/>
</dbReference>
<protein>
    <recommendedName>
        <fullName evidence="3">Carboxylesterase type B domain-containing protein</fullName>
    </recommendedName>
</protein>
<reference evidence="4 5" key="1">
    <citation type="submission" date="2024-06" db="EMBL/GenBank/DDBJ databases">
        <title>A chromosome-level genome assembly of beet webworm, Loxostege sticticalis.</title>
        <authorList>
            <person name="Zhang Y."/>
        </authorList>
    </citation>
    <scope>NUCLEOTIDE SEQUENCE [LARGE SCALE GENOMIC DNA]</scope>
    <source>
        <strain evidence="4">AQ028</strain>
        <tissue evidence="4">Male pupae</tissue>
    </source>
</reference>
<evidence type="ECO:0000313" key="4">
    <source>
        <dbReference type="EMBL" id="KAL0849964.1"/>
    </source>
</evidence>
<organism evidence="4 5">
    <name type="scientific">Loxostege sticticalis</name>
    <name type="common">Beet webworm moth</name>
    <dbReference type="NCBI Taxonomy" id="481309"/>
    <lineage>
        <taxon>Eukaryota</taxon>
        <taxon>Metazoa</taxon>
        <taxon>Ecdysozoa</taxon>
        <taxon>Arthropoda</taxon>
        <taxon>Hexapoda</taxon>
        <taxon>Insecta</taxon>
        <taxon>Pterygota</taxon>
        <taxon>Neoptera</taxon>
        <taxon>Endopterygota</taxon>
        <taxon>Lepidoptera</taxon>
        <taxon>Glossata</taxon>
        <taxon>Ditrysia</taxon>
        <taxon>Pyraloidea</taxon>
        <taxon>Crambidae</taxon>
        <taxon>Pyraustinae</taxon>
        <taxon>Loxostege</taxon>
    </lineage>
</organism>